<keyword evidence="5 6" id="KW-0472">Membrane</keyword>
<feature type="domain" description="Amino acid transporter transmembrane" evidence="7">
    <location>
        <begin position="54"/>
        <end position="436"/>
    </location>
</feature>
<dbReference type="KEGG" id="nnu:104598125"/>
<feature type="transmembrane region" description="Helical" evidence="6">
    <location>
        <begin position="164"/>
        <end position="187"/>
    </location>
</feature>
<evidence type="ECO:0000256" key="6">
    <source>
        <dbReference type="SAM" id="Phobius"/>
    </source>
</evidence>
<gene>
    <name evidence="9" type="primary">LOC104598125</name>
</gene>
<reference evidence="9" key="1">
    <citation type="submission" date="2025-08" db="UniProtKB">
        <authorList>
            <consortium name="RefSeq"/>
        </authorList>
    </citation>
    <scope>IDENTIFICATION</scope>
</reference>
<keyword evidence="2 6" id="KW-0812">Transmembrane</keyword>
<evidence type="ECO:0000313" key="8">
    <source>
        <dbReference type="Proteomes" id="UP000189703"/>
    </source>
</evidence>
<feature type="transmembrane region" description="Helical" evidence="6">
    <location>
        <begin position="357"/>
        <end position="377"/>
    </location>
</feature>
<feature type="transmembrane region" description="Helical" evidence="6">
    <location>
        <begin position="199"/>
        <end position="221"/>
    </location>
</feature>
<feature type="transmembrane region" description="Helical" evidence="6">
    <location>
        <begin position="383"/>
        <end position="404"/>
    </location>
</feature>
<feature type="transmembrane region" description="Helical" evidence="6">
    <location>
        <begin position="416"/>
        <end position="437"/>
    </location>
</feature>
<sequence length="444" mass="48586">MKMGGVQPAGGHEFSLSIPLLPDKEQLQNDHDVGDEAHHAEQKYTHHHHKATGTTSYFKTCLNGLNALSGLGILSIPYALSEGGWLSLILLFAIASATFYTGLLLKRCMGVDSHIKTYSDIGERAFGHQGRMVISIFMYLELYLVATGFLILEGDNLHNMFPEILLQVAGLRIIGGRQSFVIIVALIILPSVWLEDLSILSYISAGGVLASAIVIGSVAWVGAIDGVGFHEKGRLLNLSGIPTAVSLYAFCYCAHPMFPTLYTSMRHKHQFSKVMVLCFILSTIGYASIAVLGYLMYGSNVASQVTLNLPNEKLSSKIAIYTTLLNPITKYALVITPIREAVENSLPYAYKSRCINLLVRTMLLMSTAIVALMVPFFGYLMALVGAFLSVTASIILPCLCYLKISGNYRRWGYEFVFIMGIILIGLLVVVVGTYTSLKQIIGHL</sequence>
<feature type="transmembrane region" description="Helical" evidence="6">
    <location>
        <begin position="274"/>
        <end position="298"/>
    </location>
</feature>
<name>A0A1U8A0X2_NELNU</name>
<dbReference type="GO" id="GO:0031090">
    <property type="term" value="C:organelle membrane"/>
    <property type="evidence" value="ECO:0007669"/>
    <property type="project" value="UniProtKB-ARBA"/>
</dbReference>
<feature type="transmembrane region" description="Helical" evidence="6">
    <location>
        <begin position="85"/>
        <end position="105"/>
    </location>
</feature>
<dbReference type="Pfam" id="PF01490">
    <property type="entry name" value="Aa_trans"/>
    <property type="match status" value="1"/>
</dbReference>
<dbReference type="PANTHER" id="PTHR22950">
    <property type="entry name" value="AMINO ACID TRANSPORTER"/>
    <property type="match status" value="1"/>
</dbReference>
<keyword evidence="4 6" id="KW-1133">Transmembrane helix</keyword>
<dbReference type="InParanoid" id="A0A1U8A0X2"/>
<accession>A0A1U8A0X2</accession>
<dbReference type="PANTHER" id="PTHR22950:SF705">
    <property type="entry name" value="AMINO ACID TRANSPORTER AVT1I-LIKE"/>
    <property type="match status" value="1"/>
</dbReference>
<feature type="transmembrane region" description="Helical" evidence="6">
    <location>
        <begin position="241"/>
        <end position="262"/>
    </location>
</feature>
<keyword evidence="3" id="KW-0813">Transport</keyword>
<feature type="transmembrane region" description="Helical" evidence="6">
    <location>
        <begin position="132"/>
        <end position="152"/>
    </location>
</feature>
<dbReference type="InterPro" id="IPR013057">
    <property type="entry name" value="AA_transpt_TM"/>
</dbReference>
<evidence type="ECO:0000256" key="3">
    <source>
        <dbReference type="ARBA" id="ARBA00022970"/>
    </source>
</evidence>
<dbReference type="Proteomes" id="UP000189703">
    <property type="component" value="Unplaced"/>
</dbReference>
<dbReference type="FunCoup" id="A0A1U8A0X2">
    <property type="interactions" value="264"/>
</dbReference>
<protein>
    <submittedName>
        <fullName evidence="9">Amino acid transporter ANTL1-like isoform X1</fullName>
    </submittedName>
</protein>
<dbReference type="GeneID" id="104598125"/>
<keyword evidence="3" id="KW-0029">Amino-acid transport</keyword>
<dbReference type="GO" id="GO:0015171">
    <property type="term" value="F:amino acid transmembrane transporter activity"/>
    <property type="evidence" value="ECO:0000318"/>
    <property type="project" value="GO_Central"/>
</dbReference>
<evidence type="ECO:0000313" key="9">
    <source>
        <dbReference type="RefSeq" id="XP_010258341.1"/>
    </source>
</evidence>
<dbReference type="STRING" id="4432.A0A1U8A0X2"/>
<comment type="subcellular location">
    <subcellularLocation>
        <location evidence="1">Membrane</location>
        <topology evidence="1">Multi-pass membrane protein</topology>
    </subcellularLocation>
</comment>
<dbReference type="OMA" id="MVKYKVD"/>
<keyword evidence="8" id="KW-1185">Reference proteome</keyword>
<dbReference type="OrthoDB" id="655540at2759"/>
<evidence type="ECO:0000256" key="2">
    <source>
        <dbReference type="ARBA" id="ARBA00022692"/>
    </source>
</evidence>
<dbReference type="GO" id="GO:0003333">
    <property type="term" value="P:amino acid transmembrane transport"/>
    <property type="evidence" value="ECO:0000318"/>
    <property type="project" value="GO_Central"/>
</dbReference>
<proteinExistence type="predicted"/>
<dbReference type="RefSeq" id="XP_010258341.1">
    <property type="nucleotide sequence ID" value="XM_010260039.1"/>
</dbReference>
<evidence type="ECO:0000256" key="4">
    <source>
        <dbReference type="ARBA" id="ARBA00022989"/>
    </source>
</evidence>
<dbReference type="GO" id="GO:0016020">
    <property type="term" value="C:membrane"/>
    <property type="evidence" value="ECO:0000318"/>
    <property type="project" value="GO_Central"/>
</dbReference>
<evidence type="ECO:0000256" key="5">
    <source>
        <dbReference type="ARBA" id="ARBA00023136"/>
    </source>
</evidence>
<feature type="transmembrane region" description="Helical" evidence="6">
    <location>
        <begin position="60"/>
        <end position="79"/>
    </location>
</feature>
<dbReference type="AlphaFoldDB" id="A0A1U8A0X2"/>
<evidence type="ECO:0000256" key="1">
    <source>
        <dbReference type="ARBA" id="ARBA00004141"/>
    </source>
</evidence>
<dbReference type="eggNOG" id="KOG1303">
    <property type="taxonomic scope" value="Eukaryota"/>
</dbReference>
<evidence type="ECO:0000259" key="7">
    <source>
        <dbReference type="Pfam" id="PF01490"/>
    </source>
</evidence>
<feature type="transmembrane region" description="Helical" evidence="6">
    <location>
        <begin position="318"/>
        <end position="336"/>
    </location>
</feature>
<organism evidence="8 9">
    <name type="scientific">Nelumbo nucifera</name>
    <name type="common">Sacred lotus</name>
    <dbReference type="NCBI Taxonomy" id="4432"/>
    <lineage>
        <taxon>Eukaryota</taxon>
        <taxon>Viridiplantae</taxon>
        <taxon>Streptophyta</taxon>
        <taxon>Embryophyta</taxon>
        <taxon>Tracheophyta</taxon>
        <taxon>Spermatophyta</taxon>
        <taxon>Magnoliopsida</taxon>
        <taxon>Proteales</taxon>
        <taxon>Nelumbonaceae</taxon>
        <taxon>Nelumbo</taxon>
    </lineage>
</organism>